<proteinExistence type="predicted"/>
<evidence type="ECO:0000313" key="1">
    <source>
        <dbReference type="EMBL" id="AKV08913.1"/>
    </source>
</evidence>
<evidence type="ECO:0000313" key="2">
    <source>
        <dbReference type="Proteomes" id="UP000017175"/>
    </source>
</evidence>
<dbReference type="Gene3D" id="2.30.140.50">
    <property type="entry name" value="Protein of unknown function DUF2790"/>
    <property type="match status" value="1"/>
</dbReference>
<reference evidence="1 2" key="1">
    <citation type="journal article" date="2012" name="J. Bacteriol.">
        <title>Draft genome sequence of the cyanide-utilizing bacterium Pseudomonas fluorescens strain NCIMB 11764.</title>
        <authorList>
            <person name="Vilo C.A."/>
            <person name="Benedik M.J."/>
            <person name="Kunz D.A."/>
            <person name="Dong Q."/>
        </authorList>
    </citation>
    <scope>NUCLEOTIDE SEQUENCE [LARGE SCALE GENOMIC DNA]</scope>
    <source>
        <strain evidence="1 2">NCIMB 11764</strain>
    </source>
</reference>
<evidence type="ECO:0008006" key="3">
    <source>
        <dbReference type="Google" id="ProtNLM"/>
    </source>
</evidence>
<dbReference type="Pfam" id="PF10976">
    <property type="entry name" value="DUF2790"/>
    <property type="match status" value="1"/>
</dbReference>
<accession>A0A0K1QT78</accession>
<dbReference type="Proteomes" id="UP000017175">
    <property type="component" value="Chromosome"/>
</dbReference>
<dbReference type="OrthoDB" id="7027858at2"/>
<name>A0A0K1QT78_PSEFL</name>
<organism evidence="1 2">
    <name type="scientific">Pseudomonas fluorescens NCIMB 11764</name>
    <dbReference type="NCBI Taxonomy" id="1221522"/>
    <lineage>
        <taxon>Bacteria</taxon>
        <taxon>Pseudomonadati</taxon>
        <taxon>Pseudomonadota</taxon>
        <taxon>Gammaproteobacteria</taxon>
        <taxon>Pseudomonadales</taxon>
        <taxon>Pseudomonadaceae</taxon>
        <taxon>Pseudomonas</taxon>
    </lineage>
</organism>
<sequence>MKNYLPWMTLVCAFSVMAQQEHNEGPIKVEQYHYGMQLDIASVISTTTPADKCNASPVTMIYRDSEGRLKGLEYIVLSSECAAASG</sequence>
<dbReference type="EMBL" id="CP010945">
    <property type="protein sequence ID" value="AKV08913.1"/>
    <property type="molecule type" value="Genomic_DNA"/>
</dbReference>
<protein>
    <recommendedName>
        <fullName evidence="3">DUF2790 domain-containing protein</fullName>
    </recommendedName>
</protein>
<dbReference type="AlphaFoldDB" id="A0A0K1QT78"/>
<gene>
    <name evidence="1" type="ORF">B723_21990</name>
</gene>
<dbReference type="InterPro" id="IPR021245">
    <property type="entry name" value="DUF2790"/>
</dbReference>
<dbReference type="RefSeq" id="WP_017338951.1">
    <property type="nucleotide sequence ID" value="NZ_CP010945.1"/>
</dbReference>